<accession>A0A8J5R6U3</accession>
<reference evidence="2" key="2">
    <citation type="submission" date="2021-02" db="EMBL/GenBank/DDBJ databases">
        <authorList>
            <person name="Kimball J.A."/>
            <person name="Haas M.W."/>
            <person name="Macchietto M."/>
            <person name="Kono T."/>
            <person name="Duquette J."/>
            <person name="Shao M."/>
        </authorList>
    </citation>
    <scope>NUCLEOTIDE SEQUENCE</scope>
    <source>
        <tissue evidence="2">Fresh leaf tissue</tissue>
    </source>
</reference>
<dbReference type="EMBL" id="JAAALK010001902">
    <property type="protein sequence ID" value="KAG8039389.1"/>
    <property type="molecule type" value="Genomic_DNA"/>
</dbReference>
<protein>
    <submittedName>
        <fullName evidence="2">Uncharacterized protein</fullName>
    </submittedName>
</protein>
<feature type="compositionally biased region" description="Polar residues" evidence="1">
    <location>
        <begin position="1"/>
        <end position="15"/>
    </location>
</feature>
<evidence type="ECO:0000256" key="1">
    <source>
        <dbReference type="SAM" id="MobiDB-lite"/>
    </source>
</evidence>
<comment type="caution">
    <text evidence="2">The sequence shown here is derived from an EMBL/GenBank/DDBJ whole genome shotgun (WGS) entry which is preliminary data.</text>
</comment>
<evidence type="ECO:0000313" key="2">
    <source>
        <dbReference type="EMBL" id="KAG8039389.1"/>
    </source>
</evidence>
<name>A0A8J5R6U3_ZIZPA</name>
<sequence length="127" mass="14002">MSASIGQYVSGQQPPKSKLSGAPAGRRSQAALGAVEKLQVFSARNRQSLRFLVPGNLRCSPASDPAVYRQKIGFFGFALTFRWLRRLDGLLLLPLREPFGEAKVGQLCSWHSRCKTVLHFKAIFGVV</sequence>
<proteinExistence type="predicted"/>
<feature type="region of interest" description="Disordered" evidence="1">
    <location>
        <begin position="1"/>
        <end position="25"/>
    </location>
</feature>
<dbReference type="Proteomes" id="UP000729402">
    <property type="component" value="Unassembled WGS sequence"/>
</dbReference>
<organism evidence="2 3">
    <name type="scientific">Zizania palustris</name>
    <name type="common">Northern wild rice</name>
    <dbReference type="NCBI Taxonomy" id="103762"/>
    <lineage>
        <taxon>Eukaryota</taxon>
        <taxon>Viridiplantae</taxon>
        <taxon>Streptophyta</taxon>
        <taxon>Embryophyta</taxon>
        <taxon>Tracheophyta</taxon>
        <taxon>Spermatophyta</taxon>
        <taxon>Magnoliopsida</taxon>
        <taxon>Liliopsida</taxon>
        <taxon>Poales</taxon>
        <taxon>Poaceae</taxon>
        <taxon>BOP clade</taxon>
        <taxon>Oryzoideae</taxon>
        <taxon>Oryzeae</taxon>
        <taxon>Zizaniinae</taxon>
        <taxon>Zizania</taxon>
    </lineage>
</organism>
<gene>
    <name evidence="2" type="ORF">GUJ93_ZPchr0036g6504</name>
</gene>
<dbReference type="AlphaFoldDB" id="A0A8J5R6U3"/>
<evidence type="ECO:0000313" key="3">
    <source>
        <dbReference type="Proteomes" id="UP000729402"/>
    </source>
</evidence>
<keyword evidence="3" id="KW-1185">Reference proteome</keyword>
<reference evidence="2" key="1">
    <citation type="journal article" date="2021" name="bioRxiv">
        <title>Whole Genome Assembly and Annotation of Northern Wild Rice, Zizania palustris L., Supports a Whole Genome Duplication in the Zizania Genus.</title>
        <authorList>
            <person name="Haas M."/>
            <person name="Kono T."/>
            <person name="Macchietto M."/>
            <person name="Millas R."/>
            <person name="McGilp L."/>
            <person name="Shao M."/>
            <person name="Duquette J."/>
            <person name="Hirsch C.N."/>
            <person name="Kimball J."/>
        </authorList>
    </citation>
    <scope>NUCLEOTIDE SEQUENCE</scope>
    <source>
        <tissue evidence="2">Fresh leaf tissue</tissue>
    </source>
</reference>